<comment type="caution">
    <text evidence="5">The sequence shown here is derived from an EMBL/GenBank/DDBJ whole genome shotgun (WGS) entry which is preliminary data.</text>
</comment>
<dbReference type="AlphaFoldDB" id="A0A7W0CMZ9"/>
<evidence type="ECO:0000313" key="6">
    <source>
        <dbReference type="Proteomes" id="UP000530928"/>
    </source>
</evidence>
<dbReference type="Pfam" id="PF13847">
    <property type="entry name" value="Methyltransf_31"/>
    <property type="match status" value="1"/>
</dbReference>
<feature type="domain" description="Methyltransferase" evidence="4">
    <location>
        <begin position="41"/>
        <end position="148"/>
    </location>
</feature>
<protein>
    <submittedName>
        <fullName evidence="5">SAM-dependent methyltransferase</fullName>
    </submittedName>
</protein>
<evidence type="ECO:0000256" key="3">
    <source>
        <dbReference type="ARBA" id="ARBA00022691"/>
    </source>
</evidence>
<organism evidence="5 6">
    <name type="scientific">Nonomuraea soli</name>
    <dbReference type="NCBI Taxonomy" id="1032476"/>
    <lineage>
        <taxon>Bacteria</taxon>
        <taxon>Bacillati</taxon>
        <taxon>Actinomycetota</taxon>
        <taxon>Actinomycetes</taxon>
        <taxon>Streptosporangiales</taxon>
        <taxon>Streptosporangiaceae</taxon>
        <taxon>Nonomuraea</taxon>
    </lineage>
</organism>
<evidence type="ECO:0000256" key="1">
    <source>
        <dbReference type="ARBA" id="ARBA00022603"/>
    </source>
</evidence>
<dbReference type="InterPro" id="IPR025714">
    <property type="entry name" value="Methyltranfer_dom"/>
</dbReference>
<dbReference type="GO" id="GO:0032259">
    <property type="term" value="P:methylation"/>
    <property type="evidence" value="ECO:0007669"/>
    <property type="project" value="UniProtKB-KW"/>
</dbReference>
<proteinExistence type="predicted"/>
<keyword evidence="6" id="KW-1185">Reference proteome</keyword>
<name>A0A7W0CMZ9_9ACTN</name>
<dbReference type="Gene3D" id="3.40.50.150">
    <property type="entry name" value="Vaccinia Virus protein VP39"/>
    <property type="match status" value="1"/>
</dbReference>
<sequence>MTTSKRAYVLGHDDPELDRLEHQARMLAPATGAILGLAGLRPGMRVLDLGTGAGDVALTAAEIVGESGQVVGVDLEDRALALARRRAAERGLGNTTFERGDVREWSGGRFDAVVGRLILLYCADAPAVIEHHLRALAPGGIYVAMEYDMVAARAEPAIPLVGTALAWMVEAFRRGGMDPALGTRLDRVLRKAGLDPEILGLQVYVSPEDGARSLAGIVSALMPLIEKTGVASAAEVDLDTLPGRIEAAMREVDAVTVFPTLVGAWARLT</sequence>
<gene>
    <name evidence="5" type="ORF">HNR30_005454</name>
</gene>
<accession>A0A7W0CMZ9</accession>
<evidence type="ECO:0000313" key="5">
    <source>
        <dbReference type="EMBL" id="MBA2894093.1"/>
    </source>
</evidence>
<dbReference type="PANTHER" id="PTHR43464">
    <property type="entry name" value="METHYLTRANSFERASE"/>
    <property type="match status" value="1"/>
</dbReference>
<keyword evidence="1 5" id="KW-0489">Methyltransferase</keyword>
<dbReference type="InterPro" id="IPR029063">
    <property type="entry name" value="SAM-dependent_MTases_sf"/>
</dbReference>
<keyword evidence="2 5" id="KW-0808">Transferase</keyword>
<dbReference type="CDD" id="cd02440">
    <property type="entry name" value="AdoMet_MTases"/>
    <property type="match status" value="1"/>
</dbReference>
<dbReference type="PANTHER" id="PTHR43464:SF19">
    <property type="entry name" value="UBIQUINONE BIOSYNTHESIS O-METHYLTRANSFERASE, MITOCHONDRIAL"/>
    <property type="match status" value="1"/>
</dbReference>
<keyword evidence="3" id="KW-0949">S-adenosyl-L-methionine</keyword>
<dbReference type="RefSeq" id="WP_181612824.1">
    <property type="nucleotide sequence ID" value="NZ_BAABAM010000005.1"/>
</dbReference>
<dbReference type="EMBL" id="JACDUR010000005">
    <property type="protein sequence ID" value="MBA2894093.1"/>
    <property type="molecule type" value="Genomic_DNA"/>
</dbReference>
<reference evidence="5 6" key="1">
    <citation type="submission" date="2020-07" db="EMBL/GenBank/DDBJ databases">
        <title>Genomic Encyclopedia of Type Strains, Phase IV (KMG-IV): sequencing the most valuable type-strain genomes for metagenomic binning, comparative biology and taxonomic classification.</title>
        <authorList>
            <person name="Goeker M."/>
        </authorList>
    </citation>
    <scope>NUCLEOTIDE SEQUENCE [LARGE SCALE GENOMIC DNA]</scope>
    <source>
        <strain evidence="5 6">DSM 45533</strain>
    </source>
</reference>
<dbReference type="Proteomes" id="UP000530928">
    <property type="component" value="Unassembled WGS sequence"/>
</dbReference>
<dbReference type="SUPFAM" id="SSF53335">
    <property type="entry name" value="S-adenosyl-L-methionine-dependent methyltransferases"/>
    <property type="match status" value="1"/>
</dbReference>
<evidence type="ECO:0000256" key="2">
    <source>
        <dbReference type="ARBA" id="ARBA00022679"/>
    </source>
</evidence>
<evidence type="ECO:0000259" key="4">
    <source>
        <dbReference type="Pfam" id="PF13847"/>
    </source>
</evidence>
<dbReference type="GO" id="GO:0008168">
    <property type="term" value="F:methyltransferase activity"/>
    <property type="evidence" value="ECO:0007669"/>
    <property type="project" value="UniProtKB-KW"/>
</dbReference>